<dbReference type="GO" id="GO:0020037">
    <property type="term" value="F:heme binding"/>
    <property type="evidence" value="ECO:0007669"/>
    <property type="project" value="InterPro"/>
</dbReference>
<keyword evidence="2" id="KW-0479">Metal-binding</keyword>
<sequence>MDQLNSFSYLDAAIRETLRYYAPVPFTSRAAVEDDIVPLAEPHTNRKNAVQHRLKVKRGTQGADADDFSPSRWENLPEAVSPIPGVWGNMLTFLGDPHAYIGWRFSLVEMKALLFILARSSEFVLAVPREEVMIRKSARVQRLEVIGQGKLLPLIIKHSGSRGRARSSCYSEMLKYLNTRQSYH</sequence>
<evidence type="ECO:0000313" key="6">
    <source>
        <dbReference type="EMBL" id="KTB44329.1"/>
    </source>
</evidence>
<organism evidence="6 7">
    <name type="scientific">Moniliophthora roreri</name>
    <name type="common">Frosty pod rot fungus</name>
    <name type="synonym">Monilia roreri</name>
    <dbReference type="NCBI Taxonomy" id="221103"/>
    <lineage>
        <taxon>Eukaryota</taxon>
        <taxon>Fungi</taxon>
        <taxon>Dikarya</taxon>
        <taxon>Basidiomycota</taxon>
        <taxon>Agaricomycotina</taxon>
        <taxon>Agaricomycetes</taxon>
        <taxon>Agaricomycetidae</taxon>
        <taxon>Agaricales</taxon>
        <taxon>Marasmiineae</taxon>
        <taxon>Marasmiaceae</taxon>
        <taxon>Moniliophthora</taxon>
    </lineage>
</organism>
<evidence type="ECO:0000313" key="7">
    <source>
        <dbReference type="Proteomes" id="UP000054988"/>
    </source>
</evidence>
<dbReference type="Proteomes" id="UP000054988">
    <property type="component" value="Unassembled WGS sequence"/>
</dbReference>
<evidence type="ECO:0000256" key="2">
    <source>
        <dbReference type="ARBA" id="ARBA00022723"/>
    </source>
</evidence>
<reference evidence="6 7" key="1">
    <citation type="submission" date="2015-12" db="EMBL/GenBank/DDBJ databases">
        <title>Draft genome sequence of Moniliophthora roreri, the causal agent of frosty pod rot of cacao.</title>
        <authorList>
            <person name="Aime M.C."/>
            <person name="Diaz-Valderrama J.R."/>
            <person name="Kijpornyongpan T."/>
            <person name="Phillips-Mora W."/>
        </authorList>
    </citation>
    <scope>NUCLEOTIDE SEQUENCE [LARGE SCALE GENOMIC DNA]</scope>
    <source>
        <strain evidence="6 7">MCA 2952</strain>
    </source>
</reference>
<dbReference type="PANTHER" id="PTHR24296">
    <property type="entry name" value="CYTOCHROME P450"/>
    <property type="match status" value="1"/>
</dbReference>
<name>A0A0W0G6X8_MONRR</name>
<proteinExistence type="inferred from homology"/>
<protein>
    <recommendedName>
        <fullName evidence="8">Cytochrome p450</fullName>
    </recommendedName>
</protein>
<evidence type="ECO:0000256" key="5">
    <source>
        <dbReference type="SAM" id="MobiDB-lite"/>
    </source>
</evidence>
<dbReference type="InterPro" id="IPR036396">
    <property type="entry name" value="Cyt_P450_sf"/>
</dbReference>
<dbReference type="Pfam" id="PF00067">
    <property type="entry name" value="p450"/>
    <property type="match status" value="1"/>
</dbReference>
<feature type="compositionally biased region" description="Basic residues" evidence="5">
    <location>
        <begin position="47"/>
        <end position="58"/>
    </location>
</feature>
<evidence type="ECO:0000256" key="4">
    <source>
        <dbReference type="ARBA" id="ARBA00023004"/>
    </source>
</evidence>
<dbReference type="EMBL" id="LATX01000951">
    <property type="protein sequence ID" value="KTB44329.1"/>
    <property type="molecule type" value="Genomic_DNA"/>
</dbReference>
<gene>
    <name evidence="6" type="ORF">WG66_3089</name>
</gene>
<evidence type="ECO:0000256" key="1">
    <source>
        <dbReference type="ARBA" id="ARBA00010617"/>
    </source>
</evidence>
<dbReference type="SUPFAM" id="SSF48264">
    <property type="entry name" value="Cytochrome P450"/>
    <property type="match status" value="1"/>
</dbReference>
<evidence type="ECO:0008006" key="8">
    <source>
        <dbReference type="Google" id="ProtNLM"/>
    </source>
</evidence>
<accession>A0A0W0G6X8</accession>
<dbReference type="AlphaFoldDB" id="A0A0W0G6X8"/>
<feature type="region of interest" description="Disordered" evidence="5">
    <location>
        <begin position="47"/>
        <end position="68"/>
    </location>
</feature>
<comment type="similarity">
    <text evidence="1">Belongs to the cytochrome P450 family.</text>
</comment>
<dbReference type="InterPro" id="IPR001128">
    <property type="entry name" value="Cyt_P450"/>
</dbReference>
<evidence type="ECO:0000256" key="3">
    <source>
        <dbReference type="ARBA" id="ARBA00023002"/>
    </source>
</evidence>
<dbReference type="Gene3D" id="1.10.630.10">
    <property type="entry name" value="Cytochrome P450"/>
    <property type="match status" value="1"/>
</dbReference>
<dbReference type="GO" id="GO:0004497">
    <property type="term" value="F:monooxygenase activity"/>
    <property type="evidence" value="ECO:0007669"/>
    <property type="project" value="InterPro"/>
</dbReference>
<keyword evidence="4" id="KW-0408">Iron</keyword>
<keyword evidence="3" id="KW-0560">Oxidoreductase</keyword>
<dbReference type="GO" id="GO:0005506">
    <property type="term" value="F:iron ion binding"/>
    <property type="evidence" value="ECO:0007669"/>
    <property type="project" value="InterPro"/>
</dbReference>
<dbReference type="GO" id="GO:0016705">
    <property type="term" value="F:oxidoreductase activity, acting on paired donors, with incorporation or reduction of molecular oxygen"/>
    <property type="evidence" value="ECO:0007669"/>
    <property type="project" value="InterPro"/>
</dbReference>
<comment type="caution">
    <text evidence="6">The sequence shown here is derived from an EMBL/GenBank/DDBJ whole genome shotgun (WGS) entry which is preliminary data.</text>
</comment>